<comment type="caution">
    <text evidence="3">The sequence shown here is derived from an EMBL/GenBank/DDBJ whole genome shotgun (WGS) entry which is preliminary data.</text>
</comment>
<dbReference type="Pfam" id="PF04394">
    <property type="entry name" value="DUF536"/>
    <property type="match status" value="1"/>
</dbReference>
<dbReference type="Proteomes" id="UP000721415">
    <property type="component" value="Unassembled WGS sequence"/>
</dbReference>
<name>A0ABS0LT15_9LACT</name>
<dbReference type="InterPro" id="IPR007489">
    <property type="entry name" value="RocS-like_C"/>
</dbReference>
<evidence type="ECO:0000259" key="2">
    <source>
        <dbReference type="Pfam" id="PF04394"/>
    </source>
</evidence>
<gene>
    <name evidence="3" type="ORF">HZY91_10055</name>
</gene>
<evidence type="ECO:0000313" key="4">
    <source>
        <dbReference type="Proteomes" id="UP000721415"/>
    </source>
</evidence>
<organism evidence="3 4">
    <name type="scientific">Facklamia lactis</name>
    <dbReference type="NCBI Taxonomy" id="2749967"/>
    <lineage>
        <taxon>Bacteria</taxon>
        <taxon>Bacillati</taxon>
        <taxon>Bacillota</taxon>
        <taxon>Bacilli</taxon>
        <taxon>Lactobacillales</taxon>
        <taxon>Aerococcaceae</taxon>
        <taxon>Facklamia</taxon>
    </lineage>
</organism>
<evidence type="ECO:0000256" key="1">
    <source>
        <dbReference type="SAM" id="MobiDB-lite"/>
    </source>
</evidence>
<feature type="compositionally biased region" description="Polar residues" evidence="1">
    <location>
        <begin position="68"/>
        <end position="89"/>
    </location>
</feature>
<reference evidence="3 4" key="1">
    <citation type="submission" date="2020-07" db="EMBL/GenBank/DDBJ databases">
        <title>Facklamia lactis sp. nov., isolated from raw milk.</title>
        <authorList>
            <person name="Doll E.V."/>
            <person name="Huptas C."/>
            <person name="Staib L."/>
            <person name="Wenning M."/>
            <person name="Scherer S."/>
        </authorList>
    </citation>
    <scope>NUCLEOTIDE SEQUENCE [LARGE SCALE GENOMIC DNA]</scope>
    <source>
        <strain evidence="3 4">DSM 111018</strain>
    </source>
</reference>
<sequence length="280" mass="32918">MSKDLTAQQFADELDVTRQLIYYHAKKIPPESKVYNDERKLVFTPDQQKFLKSFMTDTPLDREKDSNESSLRATSQIEDSQLADNQENQNKILTESELVKPEFTYDPELAKQIALVLQNEKLAKVDGKETVKDLTDSDKDSTGQNKIEKMNEESYEHEEPGEEKNSLANEEAIKEYIKEIVQEQLQEKWIQDESERNLLIEELNAKNKQITELHQLLDQQQQLMLMTERKNLKVMETMNYKMIHNFENPVSEDNTEEEEKTVENINPVINKTWLQRLFSK</sequence>
<keyword evidence="4" id="KW-1185">Reference proteome</keyword>
<dbReference type="RefSeq" id="WP_197116117.1">
    <property type="nucleotide sequence ID" value="NZ_JACBXQ010000006.1"/>
</dbReference>
<feature type="domain" description="Regulator of chromosome segregation-like C-terminal" evidence="2">
    <location>
        <begin position="203"/>
        <end position="232"/>
    </location>
</feature>
<accession>A0ABS0LT15</accession>
<feature type="region of interest" description="Disordered" evidence="1">
    <location>
        <begin position="128"/>
        <end position="167"/>
    </location>
</feature>
<feature type="region of interest" description="Disordered" evidence="1">
    <location>
        <begin position="53"/>
        <end position="89"/>
    </location>
</feature>
<protein>
    <submittedName>
        <fullName evidence="3">DUF536 domain-containing protein</fullName>
    </submittedName>
</protein>
<proteinExistence type="predicted"/>
<dbReference type="EMBL" id="JACBXQ010000006">
    <property type="protein sequence ID" value="MBG9987207.1"/>
    <property type="molecule type" value="Genomic_DNA"/>
</dbReference>
<evidence type="ECO:0000313" key="3">
    <source>
        <dbReference type="EMBL" id="MBG9987207.1"/>
    </source>
</evidence>